<feature type="compositionally biased region" description="Basic residues" evidence="1">
    <location>
        <begin position="1"/>
        <end position="13"/>
    </location>
</feature>
<accession>A0A4Y9XUM4</accession>
<sequence>MPAKRKGTGKTRKVPATPLPDIPQPPAAADNHAGKIFDIHVHSDKEGPKEQPMPAVQAPVARRGKSCLRKADTHNGVIMRYRSDLLALNEVPPSTNVLEKTAPADLLPFFNYLDDWEEAEKTMMAVCSLCDHVDNYHHEEYMKHVKEKGFPNQLVSCKNMQAALEQATAKGPRIIFSQELFEQYLVDFIVAHDQPINIVGNPEF</sequence>
<evidence type="ECO:0000256" key="1">
    <source>
        <dbReference type="SAM" id="MobiDB-lite"/>
    </source>
</evidence>
<evidence type="ECO:0000313" key="3">
    <source>
        <dbReference type="Proteomes" id="UP000298390"/>
    </source>
</evidence>
<reference evidence="2 3" key="1">
    <citation type="submission" date="2019-01" db="EMBL/GenBank/DDBJ databases">
        <title>Genome sequencing of the rare red list fungi Fomitopsis rosea.</title>
        <authorList>
            <person name="Buettner E."/>
            <person name="Kellner H."/>
        </authorList>
    </citation>
    <scope>NUCLEOTIDE SEQUENCE [LARGE SCALE GENOMIC DNA]</scope>
    <source>
        <strain evidence="2 3">DSM 105464</strain>
    </source>
</reference>
<organism evidence="2 3">
    <name type="scientific">Rhodofomes roseus</name>
    <dbReference type="NCBI Taxonomy" id="34475"/>
    <lineage>
        <taxon>Eukaryota</taxon>
        <taxon>Fungi</taxon>
        <taxon>Dikarya</taxon>
        <taxon>Basidiomycota</taxon>
        <taxon>Agaricomycotina</taxon>
        <taxon>Agaricomycetes</taxon>
        <taxon>Polyporales</taxon>
        <taxon>Rhodofomes</taxon>
    </lineage>
</organism>
<name>A0A4Y9XUM4_9APHY</name>
<feature type="compositionally biased region" description="Pro residues" evidence="1">
    <location>
        <begin position="17"/>
        <end position="26"/>
    </location>
</feature>
<dbReference type="Proteomes" id="UP000298390">
    <property type="component" value="Unassembled WGS sequence"/>
</dbReference>
<feature type="region of interest" description="Disordered" evidence="1">
    <location>
        <begin position="44"/>
        <end position="63"/>
    </location>
</feature>
<proteinExistence type="predicted"/>
<evidence type="ECO:0000313" key="2">
    <source>
        <dbReference type="EMBL" id="TFY53458.1"/>
    </source>
</evidence>
<gene>
    <name evidence="2" type="ORF">EVJ58_g9444</name>
</gene>
<dbReference type="AlphaFoldDB" id="A0A4Y9XUM4"/>
<feature type="region of interest" description="Disordered" evidence="1">
    <location>
        <begin position="1"/>
        <end position="32"/>
    </location>
</feature>
<comment type="caution">
    <text evidence="2">The sequence shown here is derived from an EMBL/GenBank/DDBJ whole genome shotgun (WGS) entry which is preliminary data.</text>
</comment>
<protein>
    <submittedName>
        <fullName evidence="2">Uncharacterized protein</fullName>
    </submittedName>
</protein>
<dbReference type="EMBL" id="SEKV01000819">
    <property type="protein sequence ID" value="TFY53458.1"/>
    <property type="molecule type" value="Genomic_DNA"/>
</dbReference>